<dbReference type="EMBL" id="MFKF01000093">
    <property type="protein sequence ID" value="OGG54875.1"/>
    <property type="molecule type" value="Genomic_DNA"/>
</dbReference>
<dbReference type="PANTHER" id="PTHR44591">
    <property type="entry name" value="STRESS RESPONSE REGULATOR PROTEIN 1"/>
    <property type="match status" value="1"/>
</dbReference>
<sequence length="115" mass="12434">MNSDSNGANRPRVLLVDDMPANLGLLRDALEEKGYRIAVATSGQGALRIASNSAPNLILLDVVMPEMDGYETCRRLKADGATPGHPRHLHHRPGREGEPAEGVSGRRRGLHHQAV</sequence>
<evidence type="ECO:0000313" key="6">
    <source>
        <dbReference type="Proteomes" id="UP000178606"/>
    </source>
</evidence>
<name>A0A1F6D0G4_HANXR</name>
<dbReference type="Gene3D" id="3.40.50.2300">
    <property type="match status" value="1"/>
</dbReference>
<feature type="modified residue" description="4-aspartylphosphate" evidence="2">
    <location>
        <position position="61"/>
    </location>
</feature>
<dbReference type="GO" id="GO:0000160">
    <property type="term" value="P:phosphorelay signal transduction system"/>
    <property type="evidence" value="ECO:0007669"/>
    <property type="project" value="InterPro"/>
</dbReference>
<feature type="compositionally biased region" description="Basic residues" evidence="3">
    <location>
        <begin position="105"/>
        <end position="115"/>
    </location>
</feature>
<evidence type="ECO:0000256" key="3">
    <source>
        <dbReference type="SAM" id="MobiDB-lite"/>
    </source>
</evidence>
<dbReference type="Proteomes" id="UP000178606">
    <property type="component" value="Unassembled WGS sequence"/>
</dbReference>
<evidence type="ECO:0000256" key="1">
    <source>
        <dbReference type="ARBA" id="ARBA00022553"/>
    </source>
</evidence>
<evidence type="ECO:0000313" key="5">
    <source>
        <dbReference type="EMBL" id="OGG54875.1"/>
    </source>
</evidence>
<dbReference type="InterPro" id="IPR011006">
    <property type="entry name" value="CheY-like_superfamily"/>
</dbReference>
<dbReference type="SMART" id="SM00448">
    <property type="entry name" value="REC"/>
    <property type="match status" value="1"/>
</dbReference>
<comment type="caution">
    <text evidence="5">The sequence shown here is derived from an EMBL/GenBank/DDBJ whole genome shotgun (WGS) entry which is preliminary data.</text>
</comment>
<evidence type="ECO:0000259" key="4">
    <source>
        <dbReference type="PROSITE" id="PS50110"/>
    </source>
</evidence>
<keyword evidence="1 2" id="KW-0597">Phosphoprotein</keyword>
<gene>
    <name evidence="5" type="ORF">A3F84_13190</name>
</gene>
<dbReference type="Pfam" id="PF00072">
    <property type="entry name" value="Response_reg"/>
    <property type="match status" value="1"/>
</dbReference>
<dbReference type="InterPro" id="IPR050595">
    <property type="entry name" value="Bact_response_regulator"/>
</dbReference>
<accession>A0A1F6D0G4</accession>
<dbReference type="PROSITE" id="PS50110">
    <property type="entry name" value="RESPONSE_REGULATORY"/>
    <property type="match status" value="1"/>
</dbReference>
<organism evidence="5 6">
    <name type="scientific">Handelsmanbacteria sp. (strain RIFCSPLOWO2_12_FULL_64_10)</name>
    <dbReference type="NCBI Taxonomy" id="1817868"/>
    <lineage>
        <taxon>Bacteria</taxon>
        <taxon>Candidatus Handelsmaniibacteriota</taxon>
    </lineage>
</organism>
<feature type="region of interest" description="Disordered" evidence="3">
    <location>
        <begin position="78"/>
        <end position="115"/>
    </location>
</feature>
<protein>
    <recommendedName>
        <fullName evidence="4">Response regulatory domain-containing protein</fullName>
    </recommendedName>
</protein>
<feature type="domain" description="Response regulatory" evidence="4">
    <location>
        <begin position="12"/>
        <end position="115"/>
    </location>
</feature>
<evidence type="ECO:0000256" key="2">
    <source>
        <dbReference type="PROSITE-ProRule" id="PRU00169"/>
    </source>
</evidence>
<reference evidence="5 6" key="1">
    <citation type="journal article" date="2016" name="Nat. Commun.">
        <title>Thousands of microbial genomes shed light on interconnected biogeochemical processes in an aquifer system.</title>
        <authorList>
            <person name="Anantharaman K."/>
            <person name="Brown C.T."/>
            <person name="Hug L.A."/>
            <person name="Sharon I."/>
            <person name="Castelle C.J."/>
            <person name="Probst A.J."/>
            <person name="Thomas B.C."/>
            <person name="Singh A."/>
            <person name="Wilkins M.J."/>
            <person name="Karaoz U."/>
            <person name="Brodie E.L."/>
            <person name="Williams K.H."/>
            <person name="Hubbard S.S."/>
            <person name="Banfield J.F."/>
        </authorList>
    </citation>
    <scope>NUCLEOTIDE SEQUENCE [LARGE SCALE GENOMIC DNA]</scope>
    <source>
        <strain evidence="6">RIFCSPLOWO2_12_FULL_64_10</strain>
    </source>
</reference>
<dbReference type="InterPro" id="IPR001789">
    <property type="entry name" value="Sig_transdc_resp-reg_receiver"/>
</dbReference>
<dbReference type="AlphaFoldDB" id="A0A1F6D0G4"/>
<proteinExistence type="predicted"/>
<dbReference type="SUPFAM" id="SSF52172">
    <property type="entry name" value="CheY-like"/>
    <property type="match status" value="1"/>
</dbReference>
<dbReference type="PANTHER" id="PTHR44591:SF3">
    <property type="entry name" value="RESPONSE REGULATORY DOMAIN-CONTAINING PROTEIN"/>
    <property type="match status" value="1"/>
</dbReference>